<evidence type="ECO:0000256" key="1">
    <source>
        <dbReference type="SAM" id="SignalP"/>
    </source>
</evidence>
<dbReference type="AlphaFoldDB" id="A0A2V1DSV7"/>
<sequence length="391" mass="42326">MIFKTAALLLASASILVEGSVIPRETDYLNEGVLLARCKTYAQFPGNSGEKPLSVQSVAYYNQLVDAPNSLFLPGTATDGAGKVYDSEEIDWTTGKTDKPITASIQNTGPFKVWDLTNKGDPKTGATGSATLNGKDMRCYVADKDIAAIWRNTMDKARVGKPRFTDCAADYVCTRSSRKVRRTNFEFSEDTLDVLISVTESPMEPQVELIRGYLSDALGNLTSVYKPDIVKSTGELKIVSADAKLAVEFKMQDIKGDANFDSERMKNIQNQLVQKLVNKLFSDKGKPDCKMGFGAQYATCAYPFKFPKQIYIASQVAEQQEMDWQPKDEITIVAISQAKNAKCEQNKAFADAMSVIFGLATAPVGAWGGAVAGAVVGDLGMVFGKVGGAAC</sequence>
<reference evidence="2 3" key="1">
    <citation type="journal article" date="2018" name="Sci. Rep.">
        <title>Comparative genomics provides insights into the lifestyle and reveals functional heterogeneity of dark septate endophytic fungi.</title>
        <authorList>
            <person name="Knapp D.G."/>
            <person name="Nemeth J.B."/>
            <person name="Barry K."/>
            <person name="Hainaut M."/>
            <person name="Henrissat B."/>
            <person name="Johnson J."/>
            <person name="Kuo A."/>
            <person name="Lim J.H.P."/>
            <person name="Lipzen A."/>
            <person name="Nolan M."/>
            <person name="Ohm R.A."/>
            <person name="Tamas L."/>
            <person name="Grigoriev I.V."/>
            <person name="Spatafora J.W."/>
            <person name="Nagy L.G."/>
            <person name="Kovacs G.M."/>
        </authorList>
    </citation>
    <scope>NUCLEOTIDE SEQUENCE [LARGE SCALE GENOMIC DNA]</scope>
    <source>
        <strain evidence="2 3">DSE2036</strain>
    </source>
</reference>
<feature type="signal peptide" evidence="1">
    <location>
        <begin position="1"/>
        <end position="19"/>
    </location>
</feature>
<evidence type="ECO:0000313" key="3">
    <source>
        <dbReference type="Proteomes" id="UP000244855"/>
    </source>
</evidence>
<proteinExistence type="predicted"/>
<feature type="chain" id="PRO_5016037007" evidence="1">
    <location>
        <begin position="20"/>
        <end position="391"/>
    </location>
</feature>
<name>A0A2V1DSV7_9PLEO</name>
<evidence type="ECO:0000313" key="2">
    <source>
        <dbReference type="EMBL" id="PVI01237.1"/>
    </source>
</evidence>
<keyword evidence="1" id="KW-0732">Signal</keyword>
<keyword evidence="3" id="KW-1185">Reference proteome</keyword>
<protein>
    <submittedName>
        <fullName evidence="2">Uncharacterized protein</fullName>
    </submittedName>
</protein>
<accession>A0A2V1DSV7</accession>
<organism evidence="2 3">
    <name type="scientific">Periconia macrospinosa</name>
    <dbReference type="NCBI Taxonomy" id="97972"/>
    <lineage>
        <taxon>Eukaryota</taxon>
        <taxon>Fungi</taxon>
        <taxon>Dikarya</taxon>
        <taxon>Ascomycota</taxon>
        <taxon>Pezizomycotina</taxon>
        <taxon>Dothideomycetes</taxon>
        <taxon>Pleosporomycetidae</taxon>
        <taxon>Pleosporales</taxon>
        <taxon>Massarineae</taxon>
        <taxon>Periconiaceae</taxon>
        <taxon>Periconia</taxon>
    </lineage>
</organism>
<dbReference type="EMBL" id="KZ805361">
    <property type="protein sequence ID" value="PVI01237.1"/>
    <property type="molecule type" value="Genomic_DNA"/>
</dbReference>
<dbReference type="OrthoDB" id="3723879at2759"/>
<dbReference type="Proteomes" id="UP000244855">
    <property type="component" value="Unassembled WGS sequence"/>
</dbReference>
<gene>
    <name evidence="2" type="ORF">DM02DRAFT_671468</name>
</gene>